<evidence type="ECO:0000313" key="2">
    <source>
        <dbReference type="Proteomes" id="UP000515976"/>
    </source>
</evidence>
<protein>
    <submittedName>
        <fullName evidence="1">Uncharacterized protein</fullName>
    </submittedName>
</protein>
<organism evidence="1 2">
    <name type="scientific">Phycicoccus endophyticus</name>
    <dbReference type="NCBI Taxonomy" id="1690220"/>
    <lineage>
        <taxon>Bacteria</taxon>
        <taxon>Bacillati</taxon>
        <taxon>Actinomycetota</taxon>
        <taxon>Actinomycetes</taxon>
        <taxon>Micrococcales</taxon>
        <taxon>Intrasporangiaceae</taxon>
        <taxon>Phycicoccus</taxon>
    </lineage>
</organism>
<dbReference type="Proteomes" id="UP000515976">
    <property type="component" value="Chromosome"/>
</dbReference>
<gene>
    <name evidence="1" type="ORF">H9L10_02915</name>
</gene>
<dbReference type="AlphaFoldDB" id="A0A7G9R370"/>
<keyword evidence="2" id="KW-1185">Reference proteome</keyword>
<reference evidence="1 2" key="1">
    <citation type="submission" date="2020-08" db="EMBL/GenBank/DDBJ databases">
        <title>Genome sequence of Phycicoccus endophyticus JCM 31784T.</title>
        <authorList>
            <person name="Hyun D.-W."/>
            <person name="Bae J.-W."/>
        </authorList>
    </citation>
    <scope>NUCLEOTIDE SEQUENCE [LARGE SCALE GENOMIC DNA]</scope>
    <source>
        <strain evidence="1 2">JCM 31784</strain>
    </source>
</reference>
<accession>A0A7G9R370</accession>
<proteinExistence type="predicted"/>
<dbReference type="RefSeq" id="WP_166102042.1">
    <property type="nucleotide sequence ID" value="NZ_BMMY01000002.1"/>
</dbReference>
<dbReference type="Pfam" id="PF21853">
    <property type="entry name" value="DUF6912"/>
    <property type="match status" value="1"/>
</dbReference>
<evidence type="ECO:0000313" key="1">
    <source>
        <dbReference type="EMBL" id="QNN50045.1"/>
    </source>
</evidence>
<dbReference type="EMBL" id="CP060712">
    <property type="protein sequence ID" value="QNN50045.1"/>
    <property type="molecule type" value="Genomic_DNA"/>
</dbReference>
<dbReference type="InterPro" id="IPR054206">
    <property type="entry name" value="DUF6912"/>
</dbReference>
<sequence length="142" mass="14916">MPLTRVYLPLTAADLEALVDGMDLGPPPLAAHGVTPALAGPGRPGDAEELEHLAWVAASEEAEALRERDERRVVAAADLDAGAVTVPAAGEVPSRVEVQVPVPRSRLVSFHVDEHRGDTGTADLLWYDVTELDAVLTLLAAG</sequence>
<name>A0A7G9R370_9MICO</name>
<dbReference type="KEGG" id="pei:H9L10_02915"/>